<keyword evidence="4" id="KW-0175">Coiled coil</keyword>
<dbReference type="PANTHER" id="PTHR43547:SF2">
    <property type="entry name" value="HYBRID SIGNAL TRANSDUCTION HISTIDINE KINASE C"/>
    <property type="match status" value="1"/>
</dbReference>
<dbReference type="SMART" id="SM00387">
    <property type="entry name" value="HATPase_c"/>
    <property type="match status" value="1"/>
</dbReference>
<keyword evidence="7" id="KW-1185">Reference proteome</keyword>
<dbReference type="InterPro" id="IPR036097">
    <property type="entry name" value="HisK_dim/P_sf"/>
</dbReference>
<dbReference type="RefSeq" id="WP_173119962.1">
    <property type="nucleotide sequence ID" value="NZ_JABRWJ010000001.1"/>
</dbReference>
<reference evidence="6 7" key="1">
    <citation type="submission" date="2020-05" db="EMBL/GenBank/DDBJ databases">
        <title>Aquincola sp. isolate from soil.</title>
        <authorList>
            <person name="Han J."/>
            <person name="Kim D.-U."/>
        </authorList>
    </citation>
    <scope>NUCLEOTIDE SEQUENCE [LARGE SCALE GENOMIC DNA]</scope>
    <source>
        <strain evidence="6 7">S2</strain>
    </source>
</reference>
<sequence length="388" mass="41691">MTEHVPVNSAAASDRDAMHGAARELARLRGEVEQARDQLVQLRSDLGQAESQLGSRLAAQLLEANEHLVLSALRAHSDAETATAALHEAAESAELDALPRPDELSATTLHALPPPLVPHDPGQVEQRHAALREANENLVMAALTAQDVQAAAQRAEARQRDILTLVAHELRNPLMPMRTAADLLGMERLDPALLQNVRGVIERQVTRMTRLVNDLLDVSRVKTGKLTLDRRTVDMAEVIDTSVHSCRPAMDACRQRFTAFVPPGALLVDGDPGRLTQVLCNLLDNASKYTPKGGEINLSVLVADQDLVITVSDNGIGITAEALPRVFEPFVQDVHAVGFNASGLGLGLTVVRELVEAHDGVVVASSGGPGFGSQFVLTLNLIDHRSRP</sequence>
<dbReference type="SUPFAM" id="SSF47384">
    <property type="entry name" value="Homodimeric domain of signal transducing histidine kinase"/>
    <property type="match status" value="1"/>
</dbReference>
<comment type="caution">
    <text evidence="6">The sequence shown here is derived from an EMBL/GenBank/DDBJ whole genome shotgun (WGS) entry which is preliminary data.</text>
</comment>
<evidence type="ECO:0000313" key="6">
    <source>
        <dbReference type="EMBL" id="NRF65695.1"/>
    </source>
</evidence>
<feature type="coiled-coil region" evidence="4">
    <location>
        <begin position="18"/>
        <end position="52"/>
    </location>
</feature>
<dbReference type="PROSITE" id="PS50109">
    <property type="entry name" value="HIS_KIN"/>
    <property type="match status" value="1"/>
</dbReference>
<dbReference type="Pfam" id="PF02518">
    <property type="entry name" value="HATPase_c"/>
    <property type="match status" value="1"/>
</dbReference>
<keyword evidence="3" id="KW-0597">Phosphoprotein</keyword>
<dbReference type="Gene3D" id="3.30.565.10">
    <property type="entry name" value="Histidine kinase-like ATPase, C-terminal domain"/>
    <property type="match status" value="1"/>
</dbReference>
<dbReference type="CDD" id="cd00082">
    <property type="entry name" value="HisKA"/>
    <property type="match status" value="1"/>
</dbReference>
<evidence type="ECO:0000256" key="2">
    <source>
        <dbReference type="ARBA" id="ARBA00012438"/>
    </source>
</evidence>
<proteinExistence type="predicted"/>
<dbReference type="GO" id="GO:0016301">
    <property type="term" value="F:kinase activity"/>
    <property type="evidence" value="ECO:0007669"/>
    <property type="project" value="UniProtKB-KW"/>
</dbReference>
<gene>
    <name evidence="6" type="ORF">HLB44_01725</name>
</gene>
<evidence type="ECO:0000259" key="5">
    <source>
        <dbReference type="PROSITE" id="PS50109"/>
    </source>
</evidence>
<dbReference type="CDD" id="cd00075">
    <property type="entry name" value="HATPase"/>
    <property type="match status" value="1"/>
</dbReference>
<dbReference type="EMBL" id="JABRWJ010000001">
    <property type="protein sequence ID" value="NRF65695.1"/>
    <property type="molecule type" value="Genomic_DNA"/>
</dbReference>
<evidence type="ECO:0000256" key="4">
    <source>
        <dbReference type="SAM" id="Coils"/>
    </source>
</evidence>
<dbReference type="InterPro" id="IPR036890">
    <property type="entry name" value="HATPase_C_sf"/>
</dbReference>
<dbReference type="InterPro" id="IPR003661">
    <property type="entry name" value="HisK_dim/P_dom"/>
</dbReference>
<comment type="catalytic activity">
    <reaction evidence="1">
        <text>ATP + protein L-histidine = ADP + protein N-phospho-L-histidine.</text>
        <dbReference type="EC" id="2.7.13.3"/>
    </reaction>
</comment>
<evidence type="ECO:0000313" key="7">
    <source>
        <dbReference type="Proteomes" id="UP000737171"/>
    </source>
</evidence>
<keyword evidence="6" id="KW-0808">Transferase</keyword>
<dbReference type="PANTHER" id="PTHR43547">
    <property type="entry name" value="TWO-COMPONENT HISTIDINE KINASE"/>
    <property type="match status" value="1"/>
</dbReference>
<dbReference type="PRINTS" id="PR00344">
    <property type="entry name" value="BCTRLSENSOR"/>
</dbReference>
<evidence type="ECO:0000256" key="1">
    <source>
        <dbReference type="ARBA" id="ARBA00000085"/>
    </source>
</evidence>
<dbReference type="InterPro" id="IPR004358">
    <property type="entry name" value="Sig_transdc_His_kin-like_C"/>
</dbReference>
<dbReference type="InterPro" id="IPR003594">
    <property type="entry name" value="HATPase_dom"/>
</dbReference>
<accession>A0ABX2ECU2</accession>
<protein>
    <recommendedName>
        <fullName evidence="2">histidine kinase</fullName>
        <ecNumber evidence="2">2.7.13.3</ecNumber>
    </recommendedName>
</protein>
<dbReference type="EC" id="2.7.13.3" evidence="2"/>
<dbReference type="Pfam" id="PF00512">
    <property type="entry name" value="HisKA"/>
    <property type="match status" value="1"/>
</dbReference>
<dbReference type="SMART" id="SM00388">
    <property type="entry name" value="HisKA"/>
    <property type="match status" value="1"/>
</dbReference>
<evidence type="ECO:0000256" key="3">
    <source>
        <dbReference type="ARBA" id="ARBA00022553"/>
    </source>
</evidence>
<dbReference type="Proteomes" id="UP000737171">
    <property type="component" value="Unassembled WGS sequence"/>
</dbReference>
<name>A0ABX2ECU2_9BURK</name>
<dbReference type="Gene3D" id="1.10.287.130">
    <property type="match status" value="1"/>
</dbReference>
<organism evidence="6 7">
    <name type="scientific">Pseudaquabacterium terrae</name>
    <dbReference type="NCBI Taxonomy" id="2732868"/>
    <lineage>
        <taxon>Bacteria</taxon>
        <taxon>Pseudomonadati</taxon>
        <taxon>Pseudomonadota</taxon>
        <taxon>Betaproteobacteria</taxon>
        <taxon>Burkholderiales</taxon>
        <taxon>Sphaerotilaceae</taxon>
        <taxon>Pseudaquabacterium</taxon>
    </lineage>
</organism>
<dbReference type="SUPFAM" id="SSF55874">
    <property type="entry name" value="ATPase domain of HSP90 chaperone/DNA topoisomerase II/histidine kinase"/>
    <property type="match status" value="1"/>
</dbReference>
<feature type="domain" description="Histidine kinase" evidence="5">
    <location>
        <begin position="165"/>
        <end position="383"/>
    </location>
</feature>
<dbReference type="InterPro" id="IPR005467">
    <property type="entry name" value="His_kinase_dom"/>
</dbReference>
<keyword evidence="6" id="KW-0418">Kinase</keyword>